<name>A0A375H608_9BURK</name>
<evidence type="ECO:0000313" key="2">
    <source>
        <dbReference type="Proteomes" id="UP000255168"/>
    </source>
</evidence>
<dbReference type="EMBL" id="LT984806">
    <property type="protein sequence ID" value="SPD45580.1"/>
    <property type="molecule type" value="Genomic_DNA"/>
</dbReference>
<dbReference type="Proteomes" id="UP000255168">
    <property type="component" value="Chromosome I"/>
</dbReference>
<evidence type="ECO:0000313" key="1">
    <source>
        <dbReference type="EMBL" id="SPD45580.1"/>
    </source>
</evidence>
<gene>
    <name evidence="1" type="ORF">CBM2607_10517</name>
</gene>
<sequence>MPHRRPYRTGAGEVKCAVARSPAIHPPHP</sequence>
<dbReference type="AlphaFoldDB" id="A0A375H608"/>
<accession>A0A375H608</accession>
<protein>
    <submittedName>
        <fullName evidence="1">Uncharacterized protein</fullName>
    </submittedName>
</protein>
<organism evidence="1 2">
    <name type="scientific">Cupriavidus neocaledonicus</name>
    <dbReference type="NCBI Taxonomy" id="1040979"/>
    <lineage>
        <taxon>Bacteria</taxon>
        <taxon>Pseudomonadati</taxon>
        <taxon>Pseudomonadota</taxon>
        <taxon>Betaproteobacteria</taxon>
        <taxon>Burkholderiales</taxon>
        <taxon>Burkholderiaceae</taxon>
        <taxon>Cupriavidus</taxon>
    </lineage>
</organism>
<reference evidence="1 2" key="1">
    <citation type="submission" date="2018-01" db="EMBL/GenBank/DDBJ databases">
        <authorList>
            <person name="Clerissi C."/>
        </authorList>
    </citation>
    <scope>NUCLEOTIDE SEQUENCE [LARGE SCALE GENOMIC DNA]</scope>
    <source>
        <strain evidence="1">Cupriavidus taiwanensis STM 6160</strain>
    </source>
</reference>
<proteinExistence type="predicted"/>